<dbReference type="InterPro" id="IPR046373">
    <property type="entry name" value="Acyl-CoA_Oxase/DH_mid-dom_sf"/>
</dbReference>
<keyword evidence="5 11" id="KW-0285">Flavoprotein</keyword>
<evidence type="ECO:0000259" key="15">
    <source>
        <dbReference type="Pfam" id="PF02770"/>
    </source>
</evidence>
<dbReference type="AlphaFoldDB" id="A0AAJ7C6K3"/>
<evidence type="ECO:0000256" key="10">
    <source>
        <dbReference type="ARBA" id="ARBA00023140"/>
    </source>
</evidence>
<evidence type="ECO:0000256" key="5">
    <source>
        <dbReference type="ARBA" id="ARBA00022630"/>
    </source>
</evidence>
<feature type="binding site" evidence="13">
    <location>
        <position position="159"/>
    </location>
    <ligand>
        <name>FAD</name>
        <dbReference type="ChEBI" id="CHEBI:57692"/>
    </ligand>
</feature>
<keyword evidence="10" id="KW-0576">Peroxisome</keyword>
<feature type="binding site" evidence="13">
    <location>
        <position position="198"/>
    </location>
    <ligand>
        <name>FAD</name>
        <dbReference type="ChEBI" id="CHEBI:57692"/>
    </ligand>
</feature>
<dbReference type="Proteomes" id="UP000694920">
    <property type="component" value="Unplaced"/>
</dbReference>
<evidence type="ECO:0000259" key="14">
    <source>
        <dbReference type="Pfam" id="PF01756"/>
    </source>
</evidence>
<feature type="domain" description="Acyl-CoA oxidase/dehydrogenase middle" evidence="15">
    <location>
        <begin position="155"/>
        <end position="265"/>
    </location>
</feature>
<dbReference type="Gene3D" id="1.20.140.10">
    <property type="entry name" value="Butyryl-CoA Dehydrogenase, subunit A, domain 3"/>
    <property type="match status" value="2"/>
</dbReference>
<dbReference type="Pfam" id="PF22924">
    <property type="entry name" value="ACOX_C_alpha1"/>
    <property type="match status" value="1"/>
</dbReference>
<evidence type="ECO:0000256" key="2">
    <source>
        <dbReference type="ARBA" id="ARBA00004275"/>
    </source>
</evidence>
<dbReference type="InterPro" id="IPR012258">
    <property type="entry name" value="Acyl-CoA_oxidase"/>
</dbReference>
<dbReference type="Gene3D" id="2.40.110.10">
    <property type="entry name" value="Butyryl-CoA Dehydrogenase, subunit A, domain 2"/>
    <property type="match status" value="1"/>
</dbReference>
<dbReference type="FunFam" id="1.20.140.10:FF:000007">
    <property type="entry name" value="Acyl-coenzyme A oxidase"/>
    <property type="match status" value="1"/>
</dbReference>
<dbReference type="InterPro" id="IPR055060">
    <property type="entry name" value="ACOX_C_alpha1"/>
</dbReference>
<keyword evidence="7" id="KW-0276">Fatty acid metabolism</keyword>
<comment type="subcellular location">
    <subcellularLocation>
        <location evidence="2">Peroxisome</location>
    </subcellularLocation>
</comment>
<feature type="active site" description="Proton acceptor" evidence="12">
    <location>
        <position position="451"/>
    </location>
</feature>
<dbReference type="PIRSF" id="PIRSF000168">
    <property type="entry name" value="Acyl-CoA_oxidase"/>
    <property type="match status" value="1"/>
</dbReference>
<keyword evidence="9" id="KW-0443">Lipid metabolism</keyword>
<dbReference type="GO" id="GO:0071949">
    <property type="term" value="F:FAD binding"/>
    <property type="evidence" value="ECO:0007669"/>
    <property type="project" value="InterPro"/>
</dbReference>
<comment type="similarity">
    <text evidence="4 11">Belongs to the acyl-CoA oxidase family.</text>
</comment>
<gene>
    <name evidence="18" type="primary">LOC107271152</name>
</gene>
<dbReference type="GO" id="GO:0033540">
    <property type="term" value="P:fatty acid beta-oxidation using acyl-CoA oxidase"/>
    <property type="evidence" value="ECO:0007669"/>
    <property type="project" value="TreeGrafter"/>
</dbReference>
<dbReference type="SUPFAM" id="SSF47203">
    <property type="entry name" value="Acyl-CoA dehydrogenase C-terminal domain-like"/>
    <property type="match status" value="2"/>
</dbReference>
<accession>A0AAJ7C6K3</accession>
<proteinExistence type="inferred from homology"/>
<feature type="domain" description="Acyl-CoA oxidase C-terminal" evidence="14">
    <location>
        <begin position="510"/>
        <end position="687"/>
    </location>
</feature>
<dbReference type="GO" id="GO:0005777">
    <property type="term" value="C:peroxisome"/>
    <property type="evidence" value="ECO:0007669"/>
    <property type="project" value="UniProtKB-SubCell"/>
</dbReference>
<evidence type="ECO:0000256" key="6">
    <source>
        <dbReference type="ARBA" id="ARBA00022827"/>
    </source>
</evidence>
<dbReference type="InterPro" id="IPR006091">
    <property type="entry name" value="Acyl-CoA_Oxase/DH_mid-dom"/>
</dbReference>
<dbReference type="InterPro" id="IPR002655">
    <property type="entry name" value="Acyl-CoA_oxidase_C"/>
</dbReference>
<dbReference type="GO" id="GO:0005504">
    <property type="term" value="F:fatty acid binding"/>
    <property type="evidence" value="ECO:0007669"/>
    <property type="project" value="TreeGrafter"/>
</dbReference>
<evidence type="ECO:0000256" key="1">
    <source>
        <dbReference type="ARBA" id="ARBA00001974"/>
    </source>
</evidence>
<dbReference type="InterPro" id="IPR009100">
    <property type="entry name" value="AcylCoA_DH/oxidase_NM_dom_sf"/>
</dbReference>
<evidence type="ECO:0000256" key="9">
    <source>
        <dbReference type="ARBA" id="ARBA00023098"/>
    </source>
</evidence>
<dbReference type="SUPFAM" id="SSF56645">
    <property type="entry name" value="Acyl-CoA dehydrogenase NM domain-like"/>
    <property type="match status" value="1"/>
</dbReference>
<comment type="pathway">
    <text evidence="3">Lipid metabolism.</text>
</comment>
<sequence>MILRRYCCSLRNMKGIKAEEIIGDLPTGPLGNYRKRASFNWKLLRYNLYGEDQLLFQEKLWNLFKVSSVFKSSRKTVPVDEQRRQTILQMRALLTNDILPYEHPHWINSVLYFNPSLTIKTGITFGMVVSTMMALGTEQHGDIIEKLQDGRYTGCFALTEVAHGSDVRGMKTTATYDPNTKSFILHSEDFKAAKCWVGGLGQTSTHAMVFAQLITPDKKNRGLHLFIVPIRDPETLLPYPRVTVGDLGEKIGLNGIDNGFVMFHNYRIPRINLLNKTGDVTEDGKYVSRLKKESQRLGASLGALSMGRVNITCVCTKYISLAIVIAIRYCAVRKQFGPSLEEEWPVIEYQVQQWRLFPHLATTYVMTIFSEIYVRKLRSFQISLLTSENRELVSAEGMEFHALSSAVKPLCSWMTRDAIQDCREACGGHGYLAASRLGQLRADNDPNCTYEGENNVLIQQASNWLLGLWSNILEGKEISSPVGSASFLSDGQNILQLKFNHTTIEEVLAPENLLTMLKWLICYYLKKTHQQVVFLKKNGESDFSIRNNSQVFLARTLALVYAEHTLMKTFLDHLQESMWSSEEKSVLTKLGSLYAATCLEKRLGDLYAGGYASTSDGIDTLLREGIITLCKDLLNEAVALVDVLAPPDFIVNSPLGFSDGEVYKHMEQWILKNPENLERPSWWREALLSKL</sequence>
<dbReference type="Pfam" id="PF02770">
    <property type="entry name" value="Acyl-CoA_dh_M"/>
    <property type="match status" value="1"/>
</dbReference>
<evidence type="ECO:0000256" key="8">
    <source>
        <dbReference type="ARBA" id="ARBA00023002"/>
    </source>
</evidence>
<evidence type="ECO:0000313" key="18">
    <source>
        <dbReference type="RefSeq" id="XP_015602287.1"/>
    </source>
</evidence>
<evidence type="ECO:0000256" key="3">
    <source>
        <dbReference type="ARBA" id="ARBA00005189"/>
    </source>
</evidence>
<evidence type="ECO:0000313" key="17">
    <source>
        <dbReference type="Proteomes" id="UP000694920"/>
    </source>
</evidence>
<evidence type="ECO:0000256" key="7">
    <source>
        <dbReference type="ARBA" id="ARBA00022832"/>
    </source>
</evidence>
<dbReference type="FunFam" id="2.40.110.10:FF:000005">
    <property type="entry name" value="Acyl-coenzyme A oxidase"/>
    <property type="match status" value="1"/>
</dbReference>
<evidence type="ECO:0000256" key="12">
    <source>
        <dbReference type="PIRSR" id="PIRSR000168-1"/>
    </source>
</evidence>
<evidence type="ECO:0000259" key="16">
    <source>
        <dbReference type="Pfam" id="PF22924"/>
    </source>
</evidence>
<evidence type="ECO:0000256" key="4">
    <source>
        <dbReference type="ARBA" id="ARBA00006288"/>
    </source>
</evidence>
<dbReference type="GO" id="GO:0016402">
    <property type="term" value="F:pristanoyl-CoA oxidase activity"/>
    <property type="evidence" value="ECO:0007669"/>
    <property type="project" value="TreeGrafter"/>
</dbReference>
<dbReference type="Pfam" id="PF01756">
    <property type="entry name" value="ACOX"/>
    <property type="match status" value="1"/>
</dbReference>
<dbReference type="KEGG" id="ccin:107271152"/>
<dbReference type="InterPro" id="IPR036250">
    <property type="entry name" value="AcylCo_DH-like_C"/>
</dbReference>
<evidence type="ECO:0000256" key="13">
    <source>
        <dbReference type="PIRSR" id="PIRSR000168-2"/>
    </source>
</evidence>
<organism evidence="17 18">
    <name type="scientific">Cephus cinctus</name>
    <name type="common">Wheat stem sawfly</name>
    <dbReference type="NCBI Taxonomy" id="211228"/>
    <lineage>
        <taxon>Eukaryota</taxon>
        <taxon>Metazoa</taxon>
        <taxon>Ecdysozoa</taxon>
        <taxon>Arthropoda</taxon>
        <taxon>Hexapoda</taxon>
        <taxon>Insecta</taxon>
        <taxon>Pterygota</taxon>
        <taxon>Neoptera</taxon>
        <taxon>Endopterygota</taxon>
        <taxon>Hymenoptera</taxon>
        <taxon>Cephoidea</taxon>
        <taxon>Cephidae</taxon>
        <taxon>Cephus</taxon>
    </lineage>
</organism>
<keyword evidence="8" id="KW-0560">Oxidoreductase</keyword>
<dbReference type="PANTHER" id="PTHR10909">
    <property type="entry name" value="ELECTRON TRANSPORT OXIDOREDUCTASE"/>
    <property type="match status" value="1"/>
</dbReference>
<dbReference type="GO" id="GO:0055088">
    <property type="term" value="P:lipid homeostasis"/>
    <property type="evidence" value="ECO:0007669"/>
    <property type="project" value="TreeGrafter"/>
</dbReference>
<dbReference type="RefSeq" id="XP_015602287.1">
    <property type="nucleotide sequence ID" value="XM_015746801.1"/>
</dbReference>
<dbReference type="CTD" id="8310"/>
<protein>
    <recommendedName>
        <fullName evidence="11">Acyl-coenzyme A oxidase</fullName>
    </recommendedName>
</protein>
<keyword evidence="6 11" id="KW-0274">FAD</keyword>
<feature type="domain" description="Acyl-CoA oxidase C-alpha1" evidence="16">
    <location>
        <begin position="302"/>
        <end position="466"/>
    </location>
</feature>
<comment type="cofactor">
    <cofactor evidence="1">
        <name>FAD</name>
        <dbReference type="ChEBI" id="CHEBI:57692"/>
    </cofactor>
</comment>
<dbReference type="GeneID" id="107271152"/>
<evidence type="ECO:0000256" key="11">
    <source>
        <dbReference type="PIRNR" id="PIRNR000168"/>
    </source>
</evidence>
<dbReference type="FunFam" id="1.20.140.10:FF:000010">
    <property type="entry name" value="Acyl-coenzyme A oxidase"/>
    <property type="match status" value="1"/>
</dbReference>
<name>A0AAJ7C6K3_CEPCN</name>
<keyword evidence="17" id="KW-1185">Reference proteome</keyword>
<reference evidence="18" key="1">
    <citation type="submission" date="2025-08" db="UniProtKB">
        <authorList>
            <consortium name="RefSeq"/>
        </authorList>
    </citation>
    <scope>IDENTIFICATION</scope>
</reference>
<dbReference type="PANTHER" id="PTHR10909:SF390">
    <property type="entry name" value="PEROXISOMAL ACYL-COENZYME A OXIDASE 3"/>
    <property type="match status" value="1"/>
</dbReference>